<dbReference type="PANTHER" id="PTHR31746:SF2">
    <property type="entry name" value="TRANSMEMBRANE PROTEIN 229A"/>
    <property type="match status" value="1"/>
</dbReference>
<protein>
    <recommendedName>
        <fullName evidence="8">ABC-transporter type IV</fullName>
    </recommendedName>
</protein>
<dbReference type="eggNOG" id="COG4905">
    <property type="taxonomic scope" value="Bacteria"/>
</dbReference>
<gene>
    <name evidence="6" type="ordered locus">Hore_05240</name>
</gene>
<feature type="transmembrane region" description="Helical" evidence="5">
    <location>
        <begin position="106"/>
        <end position="123"/>
    </location>
</feature>
<evidence type="ECO:0000256" key="4">
    <source>
        <dbReference type="ARBA" id="ARBA00023136"/>
    </source>
</evidence>
<accession>B8D255</accession>
<evidence type="ECO:0000256" key="1">
    <source>
        <dbReference type="ARBA" id="ARBA00004141"/>
    </source>
</evidence>
<dbReference type="OrthoDB" id="5523261at2"/>
<dbReference type="RefSeq" id="WP_012635470.1">
    <property type="nucleotide sequence ID" value="NC_011899.1"/>
</dbReference>
<keyword evidence="3 5" id="KW-1133">Transmembrane helix</keyword>
<organism evidence="6 7">
    <name type="scientific">Halothermothrix orenii (strain H 168 / OCM 544 / DSM 9562)</name>
    <dbReference type="NCBI Taxonomy" id="373903"/>
    <lineage>
        <taxon>Bacteria</taxon>
        <taxon>Bacillati</taxon>
        <taxon>Bacillota</taxon>
        <taxon>Clostridia</taxon>
        <taxon>Halanaerobiales</taxon>
        <taxon>Halothermotrichaceae</taxon>
        <taxon>Halothermothrix</taxon>
    </lineage>
</organism>
<evidence type="ECO:0000313" key="7">
    <source>
        <dbReference type="Proteomes" id="UP000000719"/>
    </source>
</evidence>
<dbReference type="InterPro" id="IPR010540">
    <property type="entry name" value="CmpB_TMEM229"/>
</dbReference>
<name>B8D255_HALOH</name>
<feature type="transmembrane region" description="Helical" evidence="5">
    <location>
        <begin position="64"/>
        <end position="86"/>
    </location>
</feature>
<dbReference type="Proteomes" id="UP000000719">
    <property type="component" value="Chromosome"/>
</dbReference>
<dbReference type="PANTHER" id="PTHR31746">
    <property type="entry name" value="TRANSMEMBRANE PROTEIN 229 FAMILY MEMBER"/>
    <property type="match status" value="1"/>
</dbReference>
<evidence type="ECO:0008006" key="8">
    <source>
        <dbReference type="Google" id="ProtNLM"/>
    </source>
</evidence>
<evidence type="ECO:0000256" key="2">
    <source>
        <dbReference type="ARBA" id="ARBA00022692"/>
    </source>
</evidence>
<dbReference type="Pfam" id="PF06541">
    <property type="entry name" value="ABC_trans_CmpB"/>
    <property type="match status" value="1"/>
</dbReference>
<evidence type="ECO:0000313" key="6">
    <source>
        <dbReference type="EMBL" id="ACL69282.1"/>
    </source>
</evidence>
<reference evidence="6 7" key="1">
    <citation type="journal article" date="2009" name="PLoS ONE">
        <title>Genome analysis of the anaerobic thermohalophilic bacterium Halothermothrix orenii.</title>
        <authorList>
            <person name="Mavromatis K."/>
            <person name="Ivanova N."/>
            <person name="Anderson I."/>
            <person name="Lykidis A."/>
            <person name="Hooper S.D."/>
            <person name="Sun H."/>
            <person name="Kunin V."/>
            <person name="Lapidus A."/>
            <person name="Hugenholtz P."/>
            <person name="Patel B."/>
            <person name="Kyrpides N.C."/>
        </authorList>
    </citation>
    <scope>NUCLEOTIDE SEQUENCE [LARGE SCALE GENOMIC DNA]</scope>
    <source>
        <strain evidence="7">H 168 / OCM 544 / DSM 9562</strain>
    </source>
</reference>
<keyword evidence="4 5" id="KW-0472">Membrane</keyword>
<sequence>MTYIYRFIIYGLSGWCLEIVWTGLGSFLRGDINLRGWTYLWMFPIYGMALLMEPVHNQIRNWPAIIRGGVYTLIIFTIEYSSGWFLENIIGTCPWDYSKSRYSIKGFIRLDYAPAWFIAGLLFEKLHDTLTRIHYA</sequence>
<keyword evidence="2 5" id="KW-0812">Transmembrane</keyword>
<dbReference type="HOGENOM" id="CLU_102218_1_0_9"/>
<evidence type="ECO:0000256" key="5">
    <source>
        <dbReference type="SAM" id="Phobius"/>
    </source>
</evidence>
<dbReference type="AlphaFoldDB" id="B8D255"/>
<proteinExistence type="predicted"/>
<comment type="subcellular location">
    <subcellularLocation>
        <location evidence="1">Membrane</location>
        <topology evidence="1">Multi-pass membrane protein</topology>
    </subcellularLocation>
</comment>
<dbReference type="GO" id="GO:0016020">
    <property type="term" value="C:membrane"/>
    <property type="evidence" value="ECO:0007669"/>
    <property type="project" value="UniProtKB-SubCell"/>
</dbReference>
<feature type="transmembrane region" description="Helical" evidence="5">
    <location>
        <begin position="7"/>
        <end position="28"/>
    </location>
</feature>
<dbReference type="STRING" id="373903.Hore_05240"/>
<keyword evidence="7" id="KW-1185">Reference proteome</keyword>
<dbReference type="EMBL" id="CP001098">
    <property type="protein sequence ID" value="ACL69282.1"/>
    <property type="molecule type" value="Genomic_DNA"/>
</dbReference>
<dbReference type="KEGG" id="hor:Hore_05240"/>
<evidence type="ECO:0000256" key="3">
    <source>
        <dbReference type="ARBA" id="ARBA00022989"/>
    </source>
</evidence>
<feature type="transmembrane region" description="Helical" evidence="5">
    <location>
        <begin position="34"/>
        <end position="52"/>
    </location>
</feature>